<evidence type="ECO:0000313" key="1">
    <source>
        <dbReference type="EMBL" id="NYH93339.1"/>
    </source>
</evidence>
<keyword evidence="2" id="KW-1185">Reference proteome</keyword>
<organism evidence="1 2">
    <name type="scientific">Actinopolymorpha rutila</name>
    <dbReference type="NCBI Taxonomy" id="446787"/>
    <lineage>
        <taxon>Bacteria</taxon>
        <taxon>Bacillati</taxon>
        <taxon>Actinomycetota</taxon>
        <taxon>Actinomycetes</taxon>
        <taxon>Propionibacteriales</taxon>
        <taxon>Actinopolymorphaceae</taxon>
        <taxon>Actinopolymorpha</taxon>
    </lineage>
</organism>
<dbReference type="EMBL" id="JACBZH010000001">
    <property type="protein sequence ID" value="NYH93339.1"/>
    <property type="molecule type" value="Genomic_DNA"/>
</dbReference>
<comment type="caution">
    <text evidence="1">The sequence shown here is derived from an EMBL/GenBank/DDBJ whole genome shotgun (WGS) entry which is preliminary data.</text>
</comment>
<reference evidence="1 2" key="1">
    <citation type="submission" date="2020-07" db="EMBL/GenBank/DDBJ databases">
        <title>Sequencing the genomes of 1000 actinobacteria strains.</title>
        <authorList>
            <person name="Klenk H.-P."/>
        </authorList>
    </citation>
    <scope>NUCLEOTIDE SEQUENCE [LARGE SCALE GENOMIC DNA]</scope>
    <source>
        <strain evidence="1 2">DSM 18448</strain>
    </source>
</reference>
<accession>A0A852ZVJ1</accession>
<name>A0A852ZVJ1_9ACTN</name>
<dbReference type="AlphaFoldDB" id="A0A852ZVJ1"/>
<gene>
    <name evidence="1" type="ORF">F4554_005977</name>
</gene>
<sequence>MIDNDVLAAPVSRRGADVAVPAPVRAGTDAAVRIHRRTAGLRRILGRFAEVGRPAAGHELQPLLGPTGSVVWTSPRW</sequence>
<evidence type="ECO:0000313" key="2">
    <source>
        <dbReference type="Proteomes" id="UP000579605"/>
    </source>
</evidence>
<protein>
    <submittedName>
        <fullName evidence="1">Uncharacterized protein</fullName>
    </submittedName>
</protein>
<proteinExistence type="predicted"/>
<dbReference type="RefSeq" id="WP_179790877.1">
    <property type="nucleotide sequence ID" value="NZ_BAAARR010000045.1"/>
</dbReference>
<dbReference type="Proteomes" id="UP000579605">
    <property type="component" value="Unassembled WGS sequence"/>
</dbReference>